<dbReference type="AlphaFoldDB" id="A0A1H6K257"/>
<evidence type="ECO:0000313" key="1">
    <source>
        <dbReference type="EMBL" id="SEH68896.1"/>
    </source>
</evidence>
<sequence>MKKILLFIFTVLLLTACRDDYYEGDERIIIEGKVLYNNLPLTNAEVRVYPVYNATPNSGVISEINYNNPENNANYYSDNGNTISKTYTNNSGIISLSIPRNINTSVYAIKISKGYDSKVYGYISHYNTINYYVNLGTLNY</sequence>
<accession>A0A1H6K257</accession>
<dbReference type="OrthoDB" id="1365323at2"/>
<dbReference type="RefSeq" id="WP_091096763.1">
    <property type="nucleotide sequence ID" value="NZ_FNXE01000008.1"/>
</dbReference>
<reference evidence="2" key="1">
    <citation type="submission" date="2016-10" db="EMBL/GenBank/DDBJ databases">
        <authorList>
            <person name="Varghese N."/>
            <person name="Submissions S."/>
        </authorList>
    </citation>
    <scope>NUCLEOTIDE SEQUENCE [LARGE SCALE GENOMIC DNA]</scope>
    <source>
        <strain evidence="2">CGMCC 1.10825</strain>
    </source>
</reference>
<dbReference type="STRING" id="1159016.SAMN02927937_00894"/>
<dbReference type="PROSITE" id="PS51257">
    <property type="entry name" value="PROKAR_LIPOPROTEIN"/>
    <property type="match status" value="1"/>
</dbReference>
<name>A0A1H6K257_9FLAO</name>
<keyword evidence="2" id="KW-1185">Reference proteome</keyword>
<dbReference type="EMBL" id="FNXE01000008">
    <property type="protein sequence ID" value="SEH68896.1"/>
    <property type="molecule type" value="Genomic_DNA"/>
</dbReference>
<protein>
    <submittedName>
        <fullName evidence="1">Uncharacterized protein</fullName>
    </submittedName>
</protein>
<organism evidence="1 2">
    <name type="scientific">Paenimyroides marinum</name>
    <dbReference type="NCBI Taxonomy" id="1159016"/>
    <lineage>
        <taxon>Bacteria</taxon>
        <taxon>Pseudomonadati</taxon>
        <taxon>Bacteroidota</taxon>
        <taxon>Flavobacteriia</taxon>
        <taxon>Flavobacteriales</taxon>
        <taxon>Flavobacteriaceae</taxon>
        <taxon>Paenimyroides</taxon>
    </lineage>
</organism>
<gene>
    <name evidence="1" type="ORF">SAMN02927937_00894</name>
</gene>
<evidence type="ECO:0000313" key="2">
    <source>
        <dbReference type="Proteomes" id="UP000199634"/>
    </source>
</evidence>
<proteinExistence type="predicted"/>
<dbReference type="Proteomes" id="UP000199634">
    <property type="component" value="Unassembled WGS sequence"/>
</dbReference>